<dbReference type="AlphaFoldDB" id="A0A6D2HVN1"/>
<evidence type="ECO:0000313" key="4">
    <source>
        <dbReference type="EMBL" id="CAA7020262.1"/>
    </source>
</evidence>
<dbReference type="PANTHER" id="PTHR46890:SF48">
    <property type="entry name" value="RNA-DIRECTED DNA POLYMERASE"/>
    <property type="match status" value="1"/>
</dbReference>
<evidence type="ECO:0000313" key="5">
    <source>
        <dbReference type="Proteomes" id="UP000467841"/>
    </source>
</evidence>
<dbReference type="Pfam" id="PF00078">
    <property type="entry name" value="RVT_1"/>
    <property type="match status" value="1"/>
</dbReference>
<feature type="domain" description="Reverse transcriptase" evidence="3">
    <location>
        <begin position="808"/>
        <end position="1069"/>
    </location>
</feature>
<keyword evidence="1" id="KW-0175">Coiled coil</keyword>
<organism evidence="4 5">
    <name type="scientific">Microthlaspi erraticum</name>
    <dbReference type="NCBI Taxonomy" id="1685480"/>
    <lineage>
        <taxon>Eukaryota</taxon>
        <taxon>Viridiplantae</taxon>
        <taxon>Streptophyta</taxon>
        <taxon>Embryophyta</taxon>
        <taxon>Tracheophyta</taxon>
        <taxon>Spermatophyta</taxon>
        <taxon>Magnoliopsida</taxon>
        <taxon>eudicotyledons</taxon>
        <taxon>Gunneridae</taxon>
        <taxon>Pentapetalae</taxon>
        <taxon>rosids</taxon>
        <taxon>malvids</taxon>
        <taxon>Brassicales</taxon>
        <taxon>Brassicaceae</taxon>
        <taxon>Coluteocarpeae</taxon>
        <taxon>Microthlaspi</taxon>
    </lineage>
</organism>
<dbReference type="CDD" id="cd01650">
    <property type="entry name" value="RT_nLTR_like"/>
    <property type="match status" value="1"/>
</dbReference>
<evidence type="ECO:0000256" key="2">
    <source>
        <dbReference type="SAM" id="MobiDB-lite"/>
    </source>
</evidence>
<proteinExistence type="predicted"/>
<feature type="coiled-coil region" evidence="1">
    <location>
        <begin position="664"/>
        <end position="691"/>
    </location>
</feature>
<dbReference type="Proteomes" id="UP000467841">
    <property type="component" value="Unassembled WGS sequence"/>
</dbReference>
<dbReference type="InterPro" id="IPR005135">
    <property type="entry name" value="Endo/exonuclease/phosphatase"/>
</dbReference>
<dbReference type="InterPro" id="IPR036691">
    <property type="entry name" value="Endo/exonu/phosph_ase_sf"/>
</dbReference>
<dbReference type="OrthoDB" id="7998822at2759"/>
<dbReference type="SUPFAM" id="SSF56672">
    <property type="entry name" value="DNA/RNA polymerases"/>
    <property type="match status" value="1"/>
</dbReference>
<feature type="region of interest" description="Disordered" evidence="2">
    <location>
        <begin position="695"/>
        <end position="714"/>
    </location>
</feature>
<feature type="compositionally biased region" description="Basic and acidic residues" evidence="2">
    <location>
        <begin position="99"/>
        <end position="126"/>
    </location>
</feature>
<feature type="compositionally biased region" description="Polar residues" evidence="2">
    <location>
        <begin position="157"/>
        <end position="167"/>
    </location>
</feature>
<comment type="caution">
    <text evidence="4">The sequence shown here is derived from an EMBL/GenBank/DDBJ whole genome shotgun (WGS) entry which is preliminary data.</text>
</comment>
<feature type="compositionally biased region" description="Polar residues" evidence="2">
    <location>
        <begin position="50"/>
        <end position="64"/>
    </location>
</feature>
<feature type="compositionally biased region" description="Basic and acidic residues" evidence="2">
    <location>
        <begin position="24"/>
        <end position="47"/>
    </location>
</feature>
<dbReference type="PANTHER" id="PTHR46890">
    <property type="entry name" value="NON-LTR RETROLELEMENT REVERSE TRANSCRIPTASE-LIKE PROTEIN-RELATED"/>
    <property type="match status" value="1"/>
</dbReference>
<gene>
    <name evidence="4" type="ORF">MERR_LOCUS7497</name>
</gene>
<evidence type="ECO:0000256" key="1">
    <source>
        <dbReference type="SAM" id="Coils"/>
    </source>
</evidence>
<keyword evidence="5" id="KW-1185">Reference proteome</keyword>
<sequence>MVGYGVAATTKSTKAKEASGSLRTEMRDDYLYDDRSRTNVPKREYRQRSNHTNLSESRSVSQDKSASRYHDLRQELRKRRDSRGREVWNRLDRSNLEKRHSGRDRYHPYEKSTSERRGSRDLRKDSQQVWRPKKPQQLDTPTSRISNQERAVREPPSDSQRTVSDIPNNRERSQNQAKGLLITYPTEAEKELVWKRKGKEHAVELSKEEKLLRYMEQPPPLRNLSITEPAPHRAPNPENETQQLPDPNALLLPPSDTMVPISPMEEEFLAAMEEGELDETLTAAQIDYMINELAESGLDDEMLENDDLLGEELASDEEKIDAISQLSPLVFQDKEYDDEMQEQEAEIPQNKDKGLQNTPQGRKKRSVPSPEKKGRHASRKLQALRLKPSPKKKPPTGKTSKPLASSRLPHNEVFPSALSKRSSTVLGSVVSQKPPKGLIGGLALFYFDSFNVKIISSNNRLIDIEATIEEHKVFMSFIYGDPVYERRDKVWDQLSQLSLTRHGPWFMIGDFNEMVGNHEKRGGRRRAESSFLPFRCMLDDCGMILFLCKGNFLSWMGYRSSGKVQCRLDRAVGNEDWHHCFSHTNVEYLRLWDSDHRPVLARISSKIIKAKRNFKFDKRWLGQEGFRMTVERGWGLSRDVERGNIHAKVHTCRRAISAWKKTNQTNSQKKIEDLKEKLERAQRRGPKYQILPCHHQAKKSKKSGHKAKKKNDGTWAETEAGIETVATEYFQNLFTSSQPRDFEEALRYVPTQVTPNINQALKKRPTTEEIQQAIKEINPAPGPDGMTSLFFQQFWDVTANDIISMVKDFYISGTLDPRLNNTNICLIPKIERPKEMAEFRPISLCNVSYKIISKILCKRLKRFLPKLISETQSAFVARRLITDNILIAQEAFHALRTNPSCKSKFMAIKTDMSKAYDRVEWSFLKALMLKMGFAEKWVSWIMSCISSVSYQVLLNWEAKGHIQPSRGLRQGDPLSPFLFIILTEALIAQIRGAEEEGRLTGLKIARNSPPISHLLFADDSLFFCKADVPQCAEVMRIIETYGRATGQQLNASKSSVFLARKSHPIFVTH</sequence>
<reference evidence="4" key="1">
    <citation type="submission" date="2020-01" db="EMBL/GenBank/DDBJ databases">
        <authorList>
            <person name="Mishra B."/>
        </authorList>
    </citation>
    <scope>NUCLEOTIDE SEQUENCE [LARGE SCALE GENOMIC DNA]</scope>
</reference>
<dbReference type="GO" id="GO:0003824">
    <property type="term" value="F:catalytic activity"/>
    <property type="evidence" value="ECO:0007669"/>
    <property type="project" value="InterPro"/>
</dbReference>
<feature type="region of interest" description="Disordered" evidence="2">
    <location>
        <begin position="221"/>
        <end position="248"/>
    </location>
</feature>
<accession>A0A6D2HVN1</accession>
<dbReference type="SUPFAM" id="SSF56219">
    <property type="entry name" value="DNase I-like"/>
    <property type="match status" value="1"/>
</dbReference>
<dbReference type="PROSITE" id="PS50878">
    <property type="entry name" value="RT_POL"/>
    <property type="match status" value="1"/>
</dbReference>
<feature type="compositionally biased region" description="Basic and acidic residues" evidence="2">
    <location>
        <begin position="65"/>
        <end position="75"/>
    </location>
</feature>
<feature type="compositionally biased region" description="Basic residues" evidence="2">
    <location>
        <begin position="695"/>
        <end position="709"/>
    </location>
</feature>
<feature type="compositionally biased region" description="Polar residues" evidence="2">
    <location>
        <begin position="137"/>
        <end position="149"/>
    </location>
</feature>
<dbReference type="InterPro" id="IPR043502">
    <property type="entry name" value="DNA/RNA_pol_sf"/>
</dbReference>
<dbReference type="EMBL" id="CACVBM020000532">
    <property type="protein sequence ID" value="CAA7020262.1"/>
    <property type="molecule type" value="Genomic_DNA"/>
</dbReference>
<dbReference type="Pfam" id="PF03372">
    <property type="entry name" value="Exo_endo_phos"/>
    <property type="match status" value="1"/>
</dbReference>
<evidence type="ECO:0000259" key="3">
    <source>
        <dbReference type="PROSITE" id="PS50878"/>
    </source>
</evidence>
<feature type="region of interest" description="Disordered" evidence="2">
    <location>
        <begin position="1"/>
        <end position="82"/>
    </location>
</feature>
<feature type="region of interest" description="Disordered" evidence="2">
    <location>
        <begin position="99"/>
        <end position="182"/>
    </location>
</feature>
<dbReference type="Gene3D" id="3.60.10.10">
    <property type="entry name" value="Endonuclease/exonuclease/phosphatase"/>
    <property type="match status" value="1"/>
</dbReference>
<feature type="region of interest" description="Disordered" evidence="2">
    <location>
        <begin position="337"/>
        <end position="410"/>
    </location>
</feature>
<dbReference type="InterPro" id="IPR000477">
    <property type="entry name" value="RT_dom"/>
</dbReference>
<protein>
    <recommendedName>
        <fullName evidence="3">Reverse transcriptase domain-containing protein</fullName>
    </recommendedName>
</protein>
<dbReference type="InterPro" id="IPR052343">
    <property type="entry name" value="Retrotransposon-Effector_Assoc"/>
</dbReference>
<name>A0A6D2HVN1_9BRAS</name>